<gene>
    <name evidence="1" type="ORF">AHMF7605_01915</name>
</gene>
<keyword evidence="2" id="KW-1185">Reference proteome</keyword>
<dbReference type="RefSeq" id="WP_106925915.1">
    <property type="nucleotide sequence ID" value="NZ_PYFT01000001.1"/>
</dbReference>
<dbReference type="Proteomes" id="UP000240357">
    <property type="component" value="Unassembled WGS sequence"/>
</dbReference>
<name>A0A2T2YA26_9BACT</name>
<comment type="caution">
    <text evidence="1">The sequence shown here is derived from an EMBL/GenBank/DDBJ whole genome shotgun (WGS) entry which is preliminary data.</text>
</comment>
<reference evidence="1 2" key="1">
    <citation type="submission" date="2018-03" db="EMBL/GenBank/DDBJ databases">
        <title>Adhaeribacter sp. HMF7605 Genome sequencing and assembly.</title>
        <authorList>
            <person name="Kang H."/>
            <person name="Kang J."/>
            <person name="Cha I."/>
            <person name="Kim H."/>
            <person name="Joh K."/>
        </authorList>
    </citation>
    <scope>NUCLEOTIDE SEQUENCE [LARGE SCALE GENOMIC DNA]</scope>
    <source>
        <strain evidence="1 2">HMF7605</strain>
    </source>
</reference>
<evidence type="ECO:0008006" key="3">
    <source>
        <dbReference type="Google" id="ProtNLM"/>
    </source>
</evidence>
<dbReference type="AlphaFoldDB" id="A0A2T2YA26"/>
<dbReference type="EMBL" id="PYFT01000001">
    <property type="protein sequence ID" value="PSR52365.1"/>
    <property type="molecule type" value="Genomic_DNA"/>
</dbReference>
<evidence type="ECO:0000313" key="2">
    <source>
        <dbReference type="Proteomes" id="UP000240357"/>
    </source>
</evidence>
<organism evidence="1 2">
    <name type="scientific">Adhaeribacter arboris</name>
    <dbReference type="NCBI Taxonomy" id="2072846"/>
    <lineage>
        <taxon>Bacteria</taxon>
        <taxon>Pseudomonadati</taxon>
        <taxon>Bacteroidota</taxon>
        <taxon>Cytophagia</taxon>
        <taxon>Cytophagales</taxon>
        <taxon>Hymenobacteraceae</taxon>
        <taxon>Adhaeribacter</taxon>
    </lineage>
</organism>
<sequence>MIVFAINNMELEYHPEIKMVEVRCIGDFSVEDLALLWLKAVEVINKYEIECVLLDATHVAVRPEFTVDEDQVQQFFSENFPIPAVKKVARVCAGSNGYDERMANLYQRVLQQNDSMSAFANFGHHYEAMEWLMEKS</sequence>
<accession>A0A2T2YA26</accession>
<evidence type="ECO:0000313" key="1">
    <source>
        <dbReference type="EMBL" id="PSR52365.1"/>
    </source>
</evidence>
<protein>
    <recommendedName>
        <fullName evidence="3">STAS/SEC14 domain-containing protein</fullName>
    </recommendedName>
</protein>
<dbReference type="OrthoDB" id="9839013at2"/>
<proteinExistence type="predicted"/>